<dbReference type="Proteomes" id="UP000440096">
    <property type="component" value="Unassembled WGS sequence"/>
</dbReference>
<dbReference type="GO" id="GO:0022857">
    <property type="term" value="F:transmembrane transporter activity"/>
    <property type="evidence" value="ECO:0007669"/>
    <property type="project" value="InterPro"/>
</dbReference>
<comment type="function">
    <text evidence="9">Part of the ABC transporter complex LsrABCD involved in autoinducer 2 (AI-2) import. Probably responsible for the translocation of the substrate across the membrane.</text>
</comment>
<keyword evidence="4" id="KW-1003">Cell membrane</keyword>
<dbReference type="CDD" id="cd06579">
    <property type="entry name" value="TM_PBP1_transp_AraH_like"/>
    <property type="match status" value="1"/>
</dbReference>
<dbReference type="Pfam" id="PF02653">
    <property type="entry name" value="BPD_transp_2"/>
    <property type="match status" value="1"/>
</dbReference>
<dbReference type="InterPro" id="IPR001851">
    <property type="entry name" value="ABC_transp_permease"/>
</dbReference>
<gene>
    <name evidence="13" type="ORF">GKO32_01225</name>
</gene>
<feature type="transmembrane region" description="Helical" evidence="12">
    <location>
        <begin position="147"/>
        <end position="168"/>
    </location>
</feature>
<evidence type="ECO:0000313" key="13">
    <source>
        <dbReference type="EMBL" id="MTD52610.1"/>
    </source>
</evidence>
<feature type="transmembrane region" description="Helical" evidence="12">
    <location>
        <begin position="175"/>
        <end position="196"/>
    </location>
</feature>
<proteinExistence type="predicted"/>
<feature type="transmembrane region" description="Helical" evidence="12">
    <location>
        <begin position="124"/>
        <end position="141"/>
    </location>
</feature>
<organism evidence="13 14">
    <name type="scientific">Amycolatopsis pithecellobii</name>
    <dbReference type="NCBI Taxonomy" id="664692"/>
    <lineage>
        <taxon>Bacteria</taxon>
        <taxon>Bacillati</taxon>
        <taxon>Actinomycetota</taxon>
        <taxon>Actinomycetes</taxon>
        <taxon>Pseudonocardiales</taxon>
        <taxon>Pseudonocardiaceae</taxon>
        <taxon>Amycolatopsis</taxon>
    </lineage>
</organism>
<evidence type="ECO:0000256" key="5">
    <source>
        <dbReference type="ARBA" id="ARBA00022519"/>
    </source>
</evidence>
<comment type="subunit">
    <text evidence="2">The complex is composed of two ATP-binding proteins (LsrA), two transmembrane proteins (LsrC and LsrD) and a solute-binding protein (LsrB).</text>
</comment>
<keyword evidence="14" id="KW-1185">Reference proteome</keyword>
<evidence type="ECO:0000256" key="6">
    <source>
        <dbReference type="ARBA" id="ARBA00022692"/>
    </source>
</evidence>
<evidence type="ECO:0000256" key="4">
    <source>
        <dbReference type="ARBA" id="ARBA00022475"/>
    </source>
</evidence>
<feature type="transmembrane region" description="Helical" evidence="12">
    <location>
        <begin position="99"/>
        <end position="117"/>
    </location>
</feature>
<keyword evidence="8 12" id="KW-0472">Membrane</keyword>
<dbReference type="GO" id="GO:0005886">
    <property type="term" value="C:plasma membrane"/>
    <property type="evidence" value="ECO:0007669"/>
    <property type="project" value="UniProtKB-SubCell"/>
</dbReference>
<evidence type="ECO:0000256" key="3">
    <source>
        <dbReference type="ARBA" id="ARBA00022448"/>
    </source>
</evidence>
<dbReference type="AlphaFoldDB" id="A0A6N7YZG9"/>
<comment type="caution">
    <text evidence="13">The sequence shown here is derived from an EMBL/GenBank/DDBJ whole genome shotgun (WGS) entry which is preliminary data.</text>
</comment>
<protein>
    <recommendedName>
        <fullName evidence="10">Autoinducer 2 import system permease protein LsrC</fullName>
    </recommendedName>
</protein>
<comment type="subcellular location">
    <subcellularLocation>
        <location evidence="1">Cell membrane</location>
        <topology evidence="1">Multi-pass membrane protein</topology>
    </subcellularLocation>
</comment>
<evidence type="ECO:0000256" key="2">
    <source>
        <dbReference type="ARBA" id="ARBA00011262"/>
    </source>
</evidence>
<keyword evidence="6 12" id="KW-0812">Transmembrane</keyword>
<keyword evidence="7 12" id="KW-1133">Transmembrane helix</keyword>
<dbReference type="PANTHER" id="PTHR32196:SF29">
    <property type="entry name" value="AUTOINDUCER 2 IMPORT SYSTEM PERMEASE PROTEIN LSRC"/>
    <property type="match status" value="1"/>
</dbReference>
<evidence type="ECO:0000256" key="8">
    <source>
        <dbReference type="ARBA" id="ARBA00023136"/>
    </source>
</evidence>
<dbReference type="EMBL" id="WMBA01000001">
    <property type="protein sequence ID" value="MTD52610.1"/>
    <property type="molecule type" value="Genomic_DNA"/>
</dbReference>
<dbReference type="PANTHER" id="PTHR32196">
    <property type="entry name" value="ABC TRANSPORTER PERMEASE PROTEIN YPHD-RELATED-RELATED"/>
    <property type="match status" value="1"/>
</dbReference>
<feature type="transmembrane region" description="Helical" evidence="12">
    <location>
        <begin position="216"/>
        <end position="237"/>
    </location>
</feature>
<reference evidence="13 14" key="1">
    <citation type="submission" date="2019-11" db="EMBL/GenBank/DDBJ databases">
        <title>Draft genome of Amycolatopsis RM579.</title>
        <authorList>
            <person name="Duangmal K."/>
            <person name="Mingma R."/>
        </authorList>
    </citation>
    <scope>NUCLEOTIDE SEQUENCE [LARGE SCALE GENOMIC DNA]</scope>
    <source>
        <strain evidence="13 14">RM579</strain>
    </source>
</reference>
<evidence type="ECO:0000256" key="11">
    <source>
        <dbReference type="SAM" id="MobiDB-lite"/>
    </source>
</evidence>
<feature type="transmembrane region" description="Helical" evidence="12">
    <location>
        <begin position="348"/>
        <end position="367"/>
    </location>
</feature>
<dbReference type="OrthoDB" id="9808136at2"/>
<name>A0A6N7YZG9_9PSEU</name>
<keyword evidence="3" id="KW-0813">Transport</keyword>
<evidence type="ECO:0000256" key="9">
    <source>
        <dbReference type="ARBA" id="ARBA00025439"/>
    </source>
</evidence>
<feature type="transmembrane region" description="Helical" evidence="12">
    <location>
        <begin position="295"/>
        <end position="315"/>
    </location>
</feature>
<feature type="transmembrane region" description="Helical" evidence="12">
    <location>
        <begin position="70"/>
        <end position="87"/>
    </location>
</feature>
<sequence>MTTDATLVYDPRRAVPLVTTEIRDTRPEMDQTRGSTAELSEAPQTTPTQTTALGGRNRTLLGRIFSVDELGPLLALVVLVVVIGSFHSRFLDGDVVVNTIRSACFVGIVAYAMVYLLAMTEIDLSVGGTYAIAIILAAEWMSAIGPWLAALLAIVVAVALGALNGVLANVFRIPVILITLGTFSAYRGLVQVITGGRPASGLPLDSSFFSVLGENWLGVPVAAWAALTLGVILTFVFKKTRFGAMVRATGSNHQAAEFSGIPVRRIRLYGLMLTGGLAGVAGILSLAYYQGADPAVGVGFEMQVIAAAIIGGTAISGGTGTVPGALIGALIVAVINSGLVFFSVDPNWTLFVTGAVVVVAVCSDAVLRRRRERRAK</sequence>
<keyword evidence="5" id="KW-0997">Cell inner membrane</keyword>
<evidence type="ECO:0000256" key="12">
    <source>
        <dbReference type="SAM" id="Phobius"/>
    </source>
</evidence>
<accession>A0A6N7YZG9</accession>
<evidence type="ECO:0000256" key="7">
    <source>
        <dbReference type="ARBA" id="ARBA00022989"/>
    </source>
</evidence>
<feature type="transmembrane region" description="Helical" evidence="12">
    <location>
        <begin position="268"/>
        <end position="289"/>
    </location>
</feature>
<feature type="region of interest" description="Disordered" evidence="11">
    <location>
        <begin position="25"/>
        <end position="52"/>
    </location>
</feature>
<evidence type="ECO:0000256" key="1">
    <source>
        <dbReference type="ARBA" id="ARBA00004651"/>
    </source>
</evidence>
<evidence type="ECO:0000313" key="14">
    <source>
        <dbReference type="Proteomes" id="UP000440096"/>
    </source>
</evidence>
<feature type="transmembrane region" description="Helical" evidence="12">
    <location>
        <begin position="322"/>
        <end position="342"/>
    </location>
</feature>
<evidence type="ECO:0000256" key="10">
    <source>
        <dbReference type="ARBA" id="ARBA00039382"/>
    </source>
</evidence>
<feature type="compositionally biased region" description="Low complexity" evidence="11">
    <location>
        <begin position="42"/>
        <end position="52"/>
    </location>
</feature>